<dbReference type="SUPFAM" id="SSF54928">
    <property type="entry name" value="RNA-binding domain, RBD"/>
    <property type="match status" value="1"/>
</dbReference>
<evidence type="ECO:0000256" key="2">
    <source>
        <dbReference type="ARBA" id="ARBA00022737"/>
    </source>
</evidence>
<evidence type="ECO:0000259" key="8">
    <source>
        <dbReference type="PROSITE" id="PS50103"/>
    </source>
</evidence>
<dbReference type="InterPro" id="IPR012677">
    <property type="entry name" value="Nucleotide-bd_a/b_plait_sf"/>
</dbReference>
<dbReference type="RefSeq" id="XP_002739620.1">
    <property type="nucleotide sequence ID" value="XM_002739574.2"/>
</dbReference>
<feature type="region of interest" description="Disordered" evidence="7">
    <location>
        <begin position="1"/>
        <end position="20"/>
    </location>
</feature>
<dbReference type="SMART" id="SM00356">
    <property type="entry name" value="ZnF_C3H1"/>
    <property type="match status" value="2"/>
</dbReference>
<dbReference type="InterPro" id="IPR009145">
    <property type="entry name" value="U2AF_small"/>
</dbReference>
<feature type="domain" description="C3H1-type" evidence="8">
    <location>
        <begin position="28"/>
        <end position="56"/>
    </location>
</feature>
<feature type="zinc finger region" description="C3H1-type" evidence="6">
    <location>
        <begin position="168"/>
        <end position="195"/>
    </location>
</feature>
<dbReference type="SMART" id="SM00361">
    <property type="entry name" value="RRM_1"/>
    <property type="match status" value="1"/>
</dbReference>
<name>A0ABM0GXL8_SACKO</name>
<dbReference type="CDD" id="cd12540">
    <property type="entry name" value="RRM_U2AFBPL"/>
    <property type="match status" value="1"/>
</dbReference>
<reference evidence="10" key="1">
    <citation type="submission" date="2025-08" db="UniProtKB">
        <authorList>
            <consortium name="RefSeq"/>
        </authorList>
    </citation>
    <scope>IDENTIFICATION</scope>
    <source>
        <tissue evidence="10">Testes</tissue>
    </source>
</reference>
<dbReference type="PROSITE" id="PS50103">
    <property type="entry name" value="ZF_C3H1"/>
    <property type="match status" value="2"/>
</dbReference>
<feature type="compositionally biased region" description="Basic residues" evidence="7">
    <location>
        <begin position="327"/>
        <end position="338"/>
    </location>
</feature>
<accession>A0ABM0GXL8</accession>
<keyword evidence="1 6" id="KW-0479">Metal-binding</keyword>
<feature type="zinc finger region" description="C3H1-type" evidence="6">
    <location>
        <begin position="28"/>
        <end position="56"/>
    </location>
</feature>
<dbReference type="Pfam" id="PF00642">
    <property type="entry name" value="zf-CCCH"/>
    <property type="match status" value="1"/>
</dbReference>
<feature type="region of interest" description="Disordered" evidence="7">
    <location>
        <begin position="591"/>
        <end position="641"/>
    </location>
</feature>
<feature type="domain" description="C3H1-type" evidence="8">
    <location>
        <begin position="168"/>
        <end position="195"/>
    </location>
</feature>
<evidence type="ECO:0000256" key="7">
    <source>
        <dbReference type="SAM" id="MobiDB-lite"/>
    </source>
</evidence>
<evidence type="ECO:0000256" key="3">
    <source>
        <dbReference type="ARBA" id="ARBA00022771"/>
    </source>
</evidence>
<feature type="compositionally biased region" description="Basic and acidic residues" evidence="7">
    <location>
        <begin position="420"/>
        <end position="442"/>
    </location>
</feature>
<dbReference type="PANTHER" id="PTHR12620">
    <property type="entry name" value="U2 SNRNP AUXILIARY FACTOR, SMALL SUBUNIT"/>
    <property type="match status" value="1"/>
</dbReference>
<evidence type="ECO:0000256" key="5">
    <source>
        <dbReference type="ARBA" id="ARBA00022884"/>
    </source>
</evidence>
<evidence type="ECO:0000313" key="10">
    <source>
        <dbReference type="RefSeq" id="XP_002739620.1"/>
    </source>
</evidence>
<keyword evidence="9" id="KW-1185">Reference proteome</keyword>
<dbReference type="Proteomes" id="UP000694865">
    <property type="component" value="Unplaced"/>
</dbReference>
<evidence type="ECO:0000256" key="6">
    <source>
        <dbReference type="PROSITE-ProRule" id="PRU00723"/>
    </source>
</evidence>
<feature type="compositionally biased region" description="Polar residues" evidence="7">
    <location>
        <begin position="543"/>
        <end position="555"/>
    </location>
</feature>
<gene>
    <name evidence="10" type="primary">LOC100377890</name>
</gene>
<feature type="region of interest" description="Disordered" evidence="7">
    <location>
        <begin position="229"/>
        <end position="563"/>
    </location>
</feature>
<protein>
    <submittedName>
        <fullName evidence="10">U2 small nuclear ribonucleoprotein auxiliary factor 35 kDa subunit-related protein 2-like</fullName>
    </submittedName>
</protein>
<dbReference type="PRINTS" id="PR01848">
    <property type="entry name" value="U2AUXFACTOR"/>
</dbReference>
<feature type="compositionally biased region" description="Basic and acidic residues" evidence="7">
    <location>
        <begin position="450"/>
        <end position="504"/>
    </location>
</feature>
<feature type="compositionally biased region" description="Basic residues" evidence="7">
    <location>
        <begin position="405"/>
        <end position="419"/>
    </location>
</feature>
<feature type="compositionally biased region" description="Basic and acidic residues" evidence="7">
    <location>
        <begin position="515"/>
        <end position="541"/>
    </location>
</feature>
<feature type="compositionally biased region" description="Basic and acidic residues" evidence="7">
    <location>
        <begin position="286"/>
        <end position="326"/>
    </location>
</feature>
<dbReference type="InterPro" id="IPR035979">
    <property type="entry name" value="RBD_domain_sf"/>
</dbReference>
<keyword evidence="2" id="KW-0677">Repeat</keyword>
<dbReference type="Gene3D" id="3.30.70.330">
    <property type="match status" value="1"/>
</dbReference>
<feature type="compositionally biased region" description="Basic and acidic residues" evidence="7">
    <location>
        <begin position="392"/>
        <end position="404"/>
    </location>
</feature>
<evidence type="ECO:0000256" key="4">
    <source>
        <dbReference type="ARBA" id="ARBA00022833"/>
    </source>
</evidence>
<feature type="compositionally biased region" description="Polar residues" evidence="7">
    <location>
        <begin position="1"/>
        <end position="10"/>
    </location>
</feature>
<feature type="compositionally biased region" description="Basic residues" evidence="7">
    <location>
        <begin position="611"/>
        <end position="630"/>
    </location>
</feature>
<dbReference type="GeneID" id="100377890"/>
<evidence type="ECO:0000256" key="1">
    <source>
        <dbReference type="ARBA" id="ARBA00022723"/>
    </source>
</evidence>
<feature type="compositionally biased region" description="Basic residues" evidence="7">
    <location>
        <begin position="379"/>
        <end position="391"/>
    </location>
</feature>
<keyword evidence="5" id="KW-0694">RNA-binding</keyword>
<keyword evidence="3 6" id="KW-0863">Zinc-finger</keyword>
<feature type="compositionally biased region" description="Basic and acidic residues" evidence="7">
    <location>
        <begin position="339"/>
        <end position="378"/>
    </location>
</feature>
<feature type="compositionally biased region" description="Basic and acidic residues" evidence="7">
    <location>
        <begin position="268"/>
        <end position="279"/>
    </location>
</feature>
<feature type="compositionally biased region" description="Basic residues" evidence="7">
    <location>
        <begin position="505"/>
        <end position="514"/>
    </location>
</feature>
<feature type="compositionally biased region" description="Basic and acidic residues" evidence="7">
    <location>
        <begin position="631"/>
        <end position="641"/>
    </location>
</feature>
<keyword evidence="4 6" id="KW-0862">Zinc</keyword>
<dbReference type="InterPro" id="IPR000571">
    <property type="entry name" value="Znf_CCCH"/>
</dbReference>
<proteinExistence type="predicted"/>
<organism evidence="9 10">
    <name type="scientific">Saccoglossus kowalevskii</name>
    <name type="common">Acorn worm</name>
    <dbReference type="NCBI Taxonomy" id="10224"/>
    <lineage>
        <taxon>Eukaryota</taxon>
        <taxon>Metazoa</taxon>
        <taxon>Hemichordata</taxon>
        <taxon>Enteropneusta</taxon>
        <taxon>Harrimaniidae</taxon>
        <taxon>Saccoglossus</taxon>
    </lineage>
</organism>
<dbReference type="InterPro" id="IPR003954">
    <property type="entry name" value="RRM_euk-type"/>
</dbReference>
<evidence type="ECO:0000313" key="9">
    <source>
        <dbReference type="Proteomes" id="UP000694865"/>
    </source>
</evidence>
<feature type="non-terminal residue" evidence="10">
    <location>
        <position position="1"/>
    </location>
</feature>
<sequence>DVLKNLSANQNEKDDGPWCNPEPMIKADKPTEKCSFFIKTGACRFGDRCSRYHPPTSVSTTLVIPKMFSNFSMEQCMRDEYDTDICLEFDEKDAYADFLSFYDDVLGEFRALGEVIQFKVCCNWEPHLRGNVYVQYNSEDECSKAISMFNGRYYAGKQLTCLYCPITKWKSAICGLFAKKRCPKGKHCNFLHVFQNPGGEFTAADRDLLHYHQYDRHGDIEGNLHEHHARSSERDWYSSESRVQKTYRSRNMYKESSPSNGRHRRISRTRDHKYNESSHRGRARSHSRDRSHSRGRDSSYSRGRDRSHRDRSDRSRSHSRDRSHSRGKDRRHSRGRERGHRDRIDKGRSNSRGRDRSCSRDRSDRGRGHSRDGSDRGRSHSRGRDRRHSRGRDRSHSKGGDRNHSKGRGRSHSKGRGRSHSRDKDRSPSRDRSHSRGRDRSHSKGRGRSHSRDRGSKHSRGRDRSPSRDRSHSRGRDRNHSRERSKDRSHSKSRDRNKSSDRDHYKSRHRSRSRNRADRSHSRGRDRSHCKGRDSSTDRSHNTRVWSPSNSSGDVNCSRVEHERKERDINYKAVGDERQSQNLDETMCTFENEGNRDGEVKSNISKDNSIKKHKKKHKQHKHRHAKKRKMEGKEYDAGESN</sequence>